<reference evidence="3" key="1">
    <citation type="journal article" date="2019" name="Int. J. Syst. Evol. Microbiol.">
        <title>The Global Catalogue of Microorganisms (GCM) 10K type strain sequencing project: providing services to taxonomists for standard genome sequencing and annotation.</title>
        <authorList>
            <consortium name="The Broad Institute Genomics Platform"/>
            <consortium name="The Broad Institute Genome Sequencing Center for Infectious Disease"/>
            <person name="Wu L."/>
            <person name="Ma J."/>
        </authorList>
    </citation>
    <scope>NUCLEOTIDE SEQUENCE [LARGE SCALE GENOMIC DNA]</scope>
    <source>
        <strain evidence="3">IBRC-M 10908</strain>
    </source>
</reference>
<proteinExistence type="predicted"/>
<gene>
    <name evidence="2" type="ORF">ACFPET_03685</name>
</gene>
<protein>
    <recommendedName>
        <fullName evidence="4">Secreted protein</fullName>
    </recommendedName>
</protein>
<sequence>MSQTRKRAYRVATGIAAAALGSAFIAAPAGAQLPIDDPVGDLPIEDPTAGETPDLQELLCSVISLDVVLGNPVLTDAAGNETPLQDLTGQLNAVPSVDDPTGELPVSERPGHQLDDVTGQLPVDLDIGEILLGSDPLAGPDVEGAPAQLTLTPAEGAEEQAGALPFDLTLLMAEATQKAEDPAEQAEDPTAALTELTSSIELDVQIIIEAILAGDAELALGTLLGDVELLDADGNAAGTLTTAADVSADAGGDLN</sequence>
<evidence type="ECO:0008006" key="4">
    <source>
        <dbReference type="Google" id="ProtNLM"/>
    </source>
</evidence>
<dbReference type="EMBL" id="JBHSDK010000003">
    <property type="protein sequence ID" value="MFC4334295.1"/>
    <property type="molecule type" value="Genomic_DNA"/>
</dbReference>
<feature type="chain" id="PRO_5046006131" description="Secreted protein" evidence="1">
    <location>
        <begin position="32"/>
        <end position="255"/>
    </location>
</feature>
<organism evidence="2 3">
    <name type="scientific">Salininema proteolyticum</name>
    <dbReference type="NCBI Taxonomy" id="1607685"/>
    <lineage>
        <taxon>Bacteria</taxon>
        <taxon>Bacillati</taxon>
        <taxon>Actinomycetota</taxon>
        <taxon>Actinomycetes</taxon>
        <taxon>Glycomycetales</taxon>
        <taxon>Glycomycetaceae</taxon>
        <taxon>Salininema</taxon>
    </lineage>
</organism>
<evidence type="ECO:0000313" key="2">
    <source>
        <dbReference type="EMBL" id="MFC4334295.1"/>
    </source>
</evidence>
<evidence type="ECO:0000313" key="3">
    <source>
        <dbReference type="Proteomes" id="UP001595823"/>
    </source>
</evidence>
<feature type="signal peptide" evidence="1">
    <location>
        <begin position="1"/>
        <end position="31"/>
    </location>
</feature>
<accession>A0ABV8TUZ7</accession>
<keyword evidence="3" id="KW-1185">Reference proteome</keyword>
<keyword evidence="1" id="KW-0732">Signal</keyword>
<name>A0ABV8TUZ7_9ACTN</name>
<evidence type="ECO:0000256" key="1">
    <source>
        <dbReference type="SAM" id="SignalP"/>
    </source>
</evidence>
<dbReference type="Proteomes" id="UP001595823">
    <property type="component" value="Unassembled WGS sequence"/>
</dbReference>
<dbReference type="RefSeq" id="WP_380618027.1">
    <property type="nucleotide sequence ID" value="NZ_JBHSDK010000003.1"/>
</dbReference>
<comment type="caution">
    <text evidence="2">The sequence shown here is derived from an EMBL/GenBank/DDBJ whole genome shotgun (WGS) entry which is preliminary data.</text>
</comment>